<evidence type="ECO:0000313" key="1">
    <source>
        <dbReference type="EMBL" id="KAG6514060.1"/>
    </source>
</evidence>
<gene>
    <name evidence="1" type="ORF">ZIOFF_024399</name>
</gene>
<name>A0A8J5GU73_ZINOF</name>
<proteinExistence type="predicted"/>
<dbReference type="PANTHER" id="PTHR46050:SF29">
    <property type="entry name" value="TPR REPEAT-CONTAINING THIOREDOXIN TTL4"/>
    <property type="match status" value="1"/>
</dbReference>
<dbReference type="AlphaFoldDB" id="A0A8J5GU73"/>
<dbReference type="InterPro" id="IPR044534">
    <property type="entry name" value="TTL1-4"/>
</dbReference>
<keyword evidence="2" id="KW-1185">Reference proteome</keyword>
<sequence length="93" mass="10629">MRSCWCTSEGSIFFFGRVLPRSEIVEEVENARKHLLLAGLQPDSIEFRELQAVERHLDMCAEVWKVVDWKSALKECDTAFIEGANASSFVNSY</sequence>
<accession>A0A8J5GU73</accession>
<dbReference type="EMBL" id="JACMSC010000007">
    <property type="protein sequence ID" value="KAG6514060.1"/>
    <property type="molecule type" value="Genomic_DNA"/>
</dbReference>
<protein>
    <submittedName>
        <fullName evidence="1">Uncharacterized protein</fullName>
    </submittedName>
</protein>
<comment type="caution">
    <text evidence="1">The sequence shown here is derived from an EMBL/GenBank/DDBJ whole genome shotgun (WGS) entry which is preliminary data.</text>
</comment>
<dbReference type="PANTHER" id="PTHR46050">
    <property type="entry name" value="TPR REPEAT-CONTAINING THIOREDOXIN"/>
    <property type="match status" value="1"/>
</dbReference>
<evidence type="ECO:0000313" key="2">
    <source>
        <dbReference type="Proteomes" id="UP000734854"/>
    </source>
</evidence>
<reference evidence="1 2" key="1">
    <citation type="submission" date="2020-08" db="EMBL/GenBank/DDBJ databases">
        <title>Plant Genome Project.</title>
        <authorList>
            <person name="Zhang R.-G."/>
        </authorList>
    </citation>
    <scope>NUCLEOTIDE SEQUENCE [LARGE SCALE GENOMIC DNA]</scope>
    <source>
        <tissue evidence="1">Rhizome</tissue>
    </source>
</reference>
<dbReference type="GO" id="GO:0005737">
    <property type="term" value="C:cytoplasm"/>
    <property type="evidence" value="ECO:0007669"/>
    <property type="project" value="TreeGrafter"/>
</dbReference>
<organism evidence="1 2">
    <name type="scientific">Zingiber officinale</name>
    <name type="common">Ginger</name>
    <name type="synonym">Amomum zingiber</name>
    <dbReference type="NCBI Taxonomy" id="94328"/>
    <lineage>
        <taxon>Eukaryota</taxon>
        <taxon>Viridiplantae</taxon>
        <taxon>Streptophyta</taxon>
        <taxon>Embryophyta</taxon>
        <taxon>Tracheophyta</taxon>
        <taxon>Spermatophyta</taxon>
        <taxon>Magnoliopsida</taxon>
        <taxon>Liliopsida</taxon>
        <taxon>Zingiberales</taxon>
        <taxon>Zingiberaceae</taxon>
        <taxon>Zingiber</taxon>
    </lineage>
</organism>
<dbReference type="Proteomes" id="UP000734854">
    <property type="component" value="Unassembled WGS sequence"/>
</dbReference>